<evidence type="ECO:0000313" key="3">
    <source>
        <dbReference type="Proteomes" id="UP000298125"/>
    </source>
</evidence>
<dbReference type="OrthoDB" id="320441at2"/>
<feature type="domain" description="SH3b" evidence="1">
    <location>
        <begin position="278"/>
        <end position="344"/>
    </location>
</feature>
<accession>A0A4R9JJW3</accession>
<keyword evidence="3" id="KW-1185">Reference proteome</keyword>
<organism evidence="2 3">
    <name type="scientific">Leptospira perdikensis</name>
    <dbReference type="NCBI Taxonomy" id="2484948"/>
    <lineage>
        <taxon>Bacteria</taxon>
        <taxon>Pseudomonadati</taxon>
        <taxon>Spirochaetota</taxon>
        <taxon>Spirochaetia</taxon>
        <taxon>Leptospirales</taxon>
        <taxon>Leptospiraceae</taxon>
        <taxon>Leptospira</taxon>
    </lineage>
</organism>
<proteinExistence type="predicted"/>
<evidence type="ECO:0000313" key="2">
    <source>
        <dbReference type="EMBL" id="TGL44548.1"/>
    </source>
</evidence>
<dbReference type="Proteomes" id="UP000298125">
    <property type="component" value="Unassembled WGS sequence"/>
</dbReference>
<dbReference type="Gene3D" id="2.30.30.40">
    <property type="entry name" value="SH3 Domains"/>
    <property type="match status" value="1"/>
</dbReference>
<name>A0A4R9JJW3_9LEPT</name>
<dbReference type="EMBL" id="RQGA01000003">
    <property type="protein sequence ID" value="TGL44548.1"/>
    <property type="molecule type" value="Genomic_DNA"/>
</dbReference>
<dbReference type="SUPFAM" id="SSF48371">
    <property type="entry name" value="ARM repeat"/>
    <property type="match status" value="1"/>
</dbReference>
<dbReference type="Pfam" id="PF13646">
    <property type="entry name" value="HEAT_2"/>
    <property type="match status" value="1"/>
</dbReference>
<dbReference type="Pfam" id="PF08239">
    <property type="entry name" value="SH3_3"/>
    <property type="match status" value="1"/>
</dbReference>
<dbReference type="AlphaFoldDB" id="A0A4R9JJW3"/>
<reference evidence="2" key="1">
    <citation type="journal article" date="2019" name="PLoS Negl. Trop. Dis.">
        <title>Revisiting the worldwide diversity of Leptospira species in the environment.</title>
        <authorList>
            <person name="Vincent A.T."/>
            <person name="Schiettekatte O."/>
            <person name="Bourhy P."/>
            <person name="Veyrier F.J."/>
            <person name="Picardeau M."/>
        </authorList>
    </citation>
    <scope>NUCLEOTIDE SEQUENCE [LARGE SCALE GENOMIC DNA]</scope>
    <source>
        <strain evidence="2">201702692</strain>
    </source>
</reference>
<protein>
    <submittedName>
        <fullName evidence="2">SH3 domain-containing protein</fullName>
    </submittedName>
</protein>
<sequence>MESYVKNFLLFLSIFTSFGLFAGDLKEDLKNASSDSDKISILSEMGKSGDSKFVKPIIEQLEKGESSKIRSQAASSLGDLKSGINELQKAFDNDDVYVREASIDALARIGNAKSQSHFEKGVKDKSEKIRFFSVQGLSKTGRSGNASIFRSALDWKDKNTQLAAIRGLGNINAWDEWKYVKPFCSNQDKDYVLACLYSAGKFKTDDSLSAIEGLLANTDNEISKEAFNSISNFKPTQVIPTLIRFKKANPNHPNLVSLGDNLKKLKAAKQYAIINVSDRLNLRSQANERSEVITGLAGNSVVEILSREPRKYIITNSKGEEMEDFWYQVKTSEGKKGYLFGEYIHVVDSY</sequence>
<dbReference type="InterPro" id="IPR011989">
    <property type="entry name" value="ARM-like"/>
</dbReference>
<gene>
    <name evidence="2" type="ORF">EHQ49_03490</name>
</gene>
<dbReference type="Gene3D" id="1.25.10.10">
    <property type="entry name" value="Leucine-rich Repeat Variant"/>
    <property type="match status" value="1"/>
</dbReference>
<comment type="caution">
    <text evidence="2">The sequence shown here is derived from an EMBL/GenBank/DDBJ whole genome shotgun (WGS) entry which is preliminary data.</text>
</comment>
<dbReference type="InterPro" id="IPR016024">
    <property type="entry name" value="ARM-type_fold"/>
</dbReference>
<dbReference type="InterPro" id="IPR003646">
    <property type="entry name" value="SH3-like_bac-type"/>
</dbReference>
<evidence type="ECO:0000259" key="1">
    <source>
        <dbReference type="Pfam" id="PF08239"/>
    </source>
</evidence>